<gene>
    <name evidence="11" type="ORF">C4F51_09585</name>
</gene>
<comment type="caution">
    <text evidence="11">The sequence shown here is derived from an EMBL/GenBank/DDBJ whole genome shotgun (WGS) entry which is preliminary data.</text>
</comment>
<evidence type="ECO:0000256" key="4">
    <source>
        <dbReference type="ARBA" id="ARBA00022475"/>
    </source>
</evidence>
<feature type="domain" description="MacB-like periplasmic core" evidence="10">
    <location>
        <begin position="27"/>
        <end position="236"/>
    </location>
</feature>
<dbReference type="InterPro" id="IPR051447">
    <property type="entry name" value="Lipoprotein-release_system"/>
</dbReference>
<dbReference type="Pfam" id="PF12704">
    <property type="entry name" value="MacB_PCD"/>
    <property type="match status" value="1"/>
</dbReference>
<dbReference type="PANTHER" id="PTHR30489:SF0">
    <property type="entry name" value="LIPOPROTEIN-RELEASING SYSTEM TRANSMEMBRANE PROTEIN LOLE"/>
    <property type="match status" value="1"/>
</dbReference>
<dbReference type="NCBIfam" id="TIGR02212">
    <property type="entry name" value="lolCE"/>
    <property type="match status" value="1"/>
</dbReference>
<reference evidence="11" key="1">
    <citation type="submission" date="2018-07" db="EMBL/GenBank/DDBJ databases">
        <title>Genome assembly of strain Ka43.</title>
        <authorList>
            <person name="Kukolya J."/>
            <person name="Nagy I."/>
            <person name="Horvath B."/>
            <person name="Toth A."/>
        </authorList>
    </citation>
    <scope>NUCLEOTIDE SEQUENCE</scope>
    <source>
        <strain evidence="11">KB43</strain>
    </source>
</reference>
<evidence type="ECO:0000256" key="6">
    <source>
        <dbReference type="ARBA" id="ARBA00022989"/>
    </source>
</evidence>
<sequence length="413" mass="44439">MINRLTFFIGARYGISRRHSRLVSFISTLSTVGLVIGVALLIVVLSIMNGFDRELRERILGIMPQATLYHSAGSIADTGPLIDLAMRQPHVLGASPFVQVQGLVSWQRRAEPVNLFGIEPALELQYSALKNYLPARVFDELSNNPQALVLGKGIADKLQVAVGQTISLVIPASGRDGQTAPRIRALDVIAILDSGTGIDQYLALMGLSAASSLTPFPGEATGIRLQLDDLFAAPEVMRLMVNELPSGYYGSNWTRTQGNLYEAIHMSKRLVELLLFLIIAIAAFNLVSTLIMVVVDKQGDIAILRTLGASTSDIVGIFMVQGGLIGLIGTSAGIVLGVGLSLVVTDLAQGIERITGIQFLHSDVYPISYLPSDLQWGDVIYIGGTALAISVIASLYPAWRASRVQPAEALRYE</sequence>
<organism evidence="11 12">
    <name type="scientific">Cellvibrio polysaccharolyticus</name>
    <dbReference type="NCBI Taxonomy" id="2082724"/>
    <lineage>
        <taxon>Bacteria</taxon>
        <taxon>Pseudomonadati</taxon>
        <taxon>Pseudomonadota</taxon>
        <taxon>Gammaproteobacteria</taxon>
        <taxon>Cellvibrionales</taxon>
        <taxon>Cellvibrionaceae</taxon>
        <taxon>Cellvibrio</taxon>
    </lineage>
</organism>
<feature type="transmembrane region" description="Helical" evidence="8">
    <location>
        <begin position="379"/>
        <end position="399"/>
    </location>
</feature>
<keyword evidence="11" id="KW-0449">Lipoprotein</keyword>
<comment type="subcellular location">
    <subcellularLocation>
        <location evidence="1">Cell membrane</location>
        <topology evidence="1">Multi-pass membrane protein</topology>
    </subcellularLocation>
</comment>
<feature type="domain" description="ABC3 transporter permease C-terminal" evidence="9">
    <location>
        <begin position="274"/>
        <end position="406"/>
    </location>
</feature>
<evidence type="ECO:0000256" key="8">
    <source>
        <dbReference type="SAM" id="Phobius"/>
    </source>
</evidence>
<evidence type="ECO:0000256" key="3">
    <source>
        <dbReference type="ARBA" id="ARBA00022448"/>
    </source>
</evidence>
<dbReference type="Proteomes" id="UP000652567">
    <property type="component" value="Unassembled WGS sequence"/>
</dbReference>
<keyword evidence="7 8" id="KW-0472">Membrane</keyword>
<dbReference type="Pfam" id="PF02687">
    <property type="entry name" value="FtsX"/>
    <property type="match status" value="1"/>
</dbReference>
<dbReference type="InterPro" id="IPR003838">
    <property type="entry name" value="ABC3_permease_C"/>
</dbReference>
<dbReference type="RefSeq" id="WP_193909302.1">
    <property type="nucleotide sequence ID" value="NZ_PRDL01000001.1"/>
</dbReference>
<evidence type="ECO:0000259" key="9">
    <source>
        <dbReference type="Pfam" id="PF02687"/>
    </source>
</evidence>
<dbReference type="PANTHER" id="PTHR30489">
    <property type="entry name" value="LIPOPROTEIN-RELEASING SYSTEM TRANSMEMBRANE PROTEIN LOLE"/>
    <property type="match status" value="1"/>
</dbReference>
<keyword evidence="5 8" id="KW-0812">Transmembrane</keyword>
<feature type="transmembrane region" description="Helical" evidence="8">
    <location>
        <begin position="22"/>
        <end position="48"/>
    </location>
</feature>
<dbReference type="InterPro" id="IPR011925">
    <property type="entry name" value="LolCE_TM"/>
</dbReference>
<evidence type="ECO:0000259" key="10">
    <source>
        <dbReference type="Pfam" id="PF12704"/>
    </source>
</evidence>
<keyword evidence="3" id="KW-0813">Transport</keyword>
<evidence type="ECO:0000256" key="5">
    <source>
        <dbReference type="ARBA" id="ARBA00022692"/>
    </source>
</evidence>
<keyword evidence="4" id="KW-1003">Cell membrane</keyword>
<evidence type="ECO:0000256" key="2">
    <source>
        <dbReference type="ARBA" id="ARBA00005236"/>
    </source>
</evidence>
<dbReference type="GO" id="GO:0098797">
    <property type="term" value="C:plasma membrane protein complex"/>
    <property type="evidence" value="ECO:0007669"/>
    <property type="project" value="TreeGrafter"/>
</dbReference>
<feature type="transmembrane region" description="Helical" evidence="8">
    <location>
        <begin position="315"/>
        <end position="344"/>
    </location>
</feature>
<dbReference type="InterPro" id="IPR025857">
    <property type="entry name" value="MacB_PCD"/>
</dbReference>
<evidence type="ECO:0000256" key="7">
    <source>
        <dbReference type="ARBA" id="ARBA00023136"/>
    </source>
</evidence>
<evidence type="ECO:0000313" key="11">
    <source>
        <dbReference type="EMBL" id="MBE8717440.1"/>
    </source>
</evidence>
<evidence type="ECO:0000256" key="1">
    <source>
        <dbReference type="ARBA" id="ARBA00004651"/>
    </source>
</evidence>
<dbReference type="GO" id="GO:0042953">
    <property type="term" value="P:lipoprotein transport"/>
    <property type="evidence" value="ECO:0007669"/>
    <property type="project" value="InterPro"/>
</dbReference>
<dbReference type="EMBL" id="PRDL01000001">
    <property type="protein sequence ID" value="MBE8717440.1"/>
    <property type="molecule type" value="Genomic_DNA"/>
</dbReference>
<accession>A0A928V588</accession>
<protein>
    <submittedName>
        <fullName evidence="11">Lipoprotein-releasing ABC transporter permease subunit</fullName>
    </submittedName>
</protein>
<feature type="transmembrane region" description="Helical" evidence="8">
    <location>
        <begin position="273"/>
        <end position="295"/>
    </location>
</feature>
<keyword evidence="6 8" id="KW-1133">Transmembrane helix</keyword>
<dbReference type="AlphaFoldDB" id="A0A928V588"/>
<dbReference type="GO" id="GO:0044874">
    <property type="term" value="P:lipoprotein localization to outer membrane"/>
    <property type="evidence" value="ECO:0007669"/>
    <property type="project" value="TreeGrafter"/>
</dbReference>
<name>A0A928V588_9GAMM</name>
<proteinExistence type="inferred from homology"/>
<keyword evidence="12" id="KW-1185">Reference proteome</keyword>
<comment type="similarity">
    <text evidence="2">Belongs to the ABC-4 integral membrane protein family. LolC/E subfamily.</text>
</comment>
<evidence type="ECO:0000313" key="12">
    <source>
        <dbReference type="Proteomes" id="UP000652567"/>
    </source>
</evidence>